<dbReference type="GeneID" id="68108766"/>
<dbReference type="VEuPathDB" id="AmoebaDB:NfTy_053640"/>
<dbReference type="EMBL" id="VFQX01000027">
    <property type="protein sequence ID" value="KAF0979205.1"/>
    <property type="molecule type" value="Genomic_DNA"/>
</dbReference>
<feature type="region of interest" description="Disordered" evidence="1">
    <location>
        <begin position="130"/>
        <end position="160"/>
    </location>
</feature>
<dbReference type="Pfam" id="PF00849">
    <property type="entry name" value="PseudoU_synth_2"/>
    <property type="match status" value="1"/>
</dbReference>
<comment type="caution">
    <text evidence="3">The sequence shown here is derived from an EMBL/GenBank/DDBJ whole genome shotgun (WGS) entry which is preliminary data.</text>
</comment>
<organism evidence="3 4">
    <name type="scientific">Naegleria fowleri</name>
    <name type="common">Brain eating amoeba</name>
    <dbReference type="NCBI Taxonomy" id="5763"/>
    <lineage>
        <taxon>Eukaryota</taxon>
        <taxon>Discoba</taxon>
        <taxon>Heterolobosea</taxon>
        <taxon>Tetramitia</taxon>
        <taxon>Eutetramitia</taxon>
        <taxon>Vahlkampfiidae</taxon>
        <taxon>Naegleria</taxon>
    </lineage>
</organism>
<dbReference type="GO" id="GO:0000455">
    <property type="term" value="P:enzyme-directed rRNA pseudouridine synthesis"/>
    <property type="evidence" value="ECO:0007669"/>
    <property type="project" value="TreeGrafter"/>
</dbReference>
<accession>A0A6A5C0Z7</accession>
<dbReference type="OrthoDB" id="418349at2759"/>
<reference evidence="3 4" key="1">
    <citation type="journal article" date="2019" name="Sci. Rep.">
        <title>Nanopore sequencing improves the draft genome of the human pathogenic amoeba Naegleria fowleri.</title>
        <authorList>
            <person name="Liechti N."/>
            <person name="Schurch N."/>
            <person name="Bruggmann R."/>
            <person name="Wittwer M."/>
        </authorList>
    </citation>
    <scope>NUCLEOTIDE SEQUENCE [LARGE SCALE GENOMIC DNA]</scope>
    <source>
        <strain evidence="3 4">ATCC 30894</strain>
    </source>
</reference>
<evidence type="ECO:0000313" key="4">
    <source>
        <dbReference type="Proteomes" id="UP000444721"/>
    </source>
</evidence>
<dbReference type="SUPFAM" id="SSF55120">
    <property type="entry name" value="Pseudouridine synthase"/>
    <property type="match status" value="1"/>
</dbReference>
<dbReference type="PANTHER" id="PTHR21600:SF77">
    <property type="entry name" value="PSEUDOURIDYLATE SYNTHASE PROTEIN, PUTATIVE-RELATED"/>
    <property type="match status" value="1"/>
</dbReference>
<dbReference type="GO" id="GO:0003723">
    <property type="term" value="F:RNA binding"/>
    <property type="evidence" value="ECO:0007669"/>
    <property type="project" value="InterPro"/>
</dbReference>
<evidence type="ECO:0000313" key="3">
    <source>
        <dbReference type="EMBL" id="KAF0979205.1"/>
    </source>
</evidence>
<dbReference type="InterPro" id="IPR020103">
    <property type="entry name" value="PsdUridine_synth_cat_dom_sf"/>
</dbReference>
<feature type="compositionally biased region" description="Basic and acidic residues" evidence="1">
    <location>
        <begin position="379"/>
        <end position="394"/>
    </location>
</feature>
<dbReference type="OMA" id="TRESCAC"/>
<gene>
    <name evidence="3" type="ORF">FDP41_001548</name>
</gene>
<evidence type="ECO:0000256" key="1">
    <source>
        <dbReference type="SAM" id="MobiDB-lite"/>
    </source>
</evidence>
<dbReference type="CDD" id="cd02869">
    <property type="entry name" value="PseudoU_synth_RluA_like"/>
    <property type="match status" value="1"/>
</dbReference>
<dbReference type="Proteomes" id="UP000444721">
    <property type="component" value="Unassembled WGS sequence"/>
</dbReference>
<dbReference type="InterPro" id="IPR050188">
    <property type="entry name" value="RluA_PseudoU_synthase"/>
</dbReference>
<sequence>MHTERTNEDLVPVLENEYKSETVIVSMNNDHHELNSKKRKTEWLHDDTRGKAGDENNEAISTENLEMKSSSGVMVDSLKRSGDFVVLYQDQDVVIIDKPSNLRIYASQHYSGDTVEKLVQIQFSQMLHRKQNEELSSTEEAHEKHHQNSKKRKFEKKLTTTNERKIRFPHRLDMATSGVLCMTMTRESCAALSHSFEQKSSRKFYLALLHGHFKMNEILENETLKNNVKTIVNNGEWLEIKSFIGRDDGSDSTISVADKTNESAAPEDDGEYDPAGRGYVMKQYLTPPLEDQSRKKVHATKQERQQHNFRESLSHLKILSYGHLCNGEPVTKVLLRPVTGRKHQLRLHTSLLGHAIVGDELYGGDIQSKSMQTQQLNDNNEHNQNDNTEIKKGGVGENNDQQQHTQLNRLMLHAYHLYIPIMKEYLRTITHNAGQIISGKRIISVTTGNPFQNVYCEDTVVLPESELLNSDS</sequence>
<dbReference type="RefSeq" id="XP_044563918.1">
    <property type="nucleotide sequence ID" value="XM_044704644.1"/>
</dbReference>
<dbReference type="InterPro" id="IPR006145">
    <property type="entry name" value="PsdUridine_synth_RsuA/RluA"/>
</dbReference>
<dbReference type="AlphaFoldDB" id="A0A6A5C0Z7"/>
<protein>
    <recommendedName>
        <fullName evidence="2">Pseudouridine synthase RsuA/RluA-like domain-containing protein</fullName>
    </recommendedName>
</protein>
<name>A0A6A5C0Z7_NAEFO</name>
<dbReference type="PANTHER" id="PTHR21600">
    <property type="entry name" value="MITOCHONDRIAL RNA PSEUDOURIDINE SYNTHASE"/>
    <property type="match status" value="1"/>
</dbReference>
<dbReference type="Gene3D" id="3.30.2350.10">
    <property type="entry name" value="Pseudouridine synthase"/>
    <property type="match status" value="1"/>
</dbReference>
<dbReference type="GO" id="GO:0009982">
    <property type="term" value="F:pseudouridine synthase activity"/>
    <property type="evidence" value="ECO:0007669"/>
    <property type="project" value="InterPro"/>
</dbReference>
<feature type="domain" description="Pseudouridine synthase RsuA/RluA-like" evidence="2">
    <location>
        <begin position="94"/>
        <end position="350"/>
    </location>
</feature>
<evidence type="ECO:0000259" key="2">
    <source>
        <dbReference type="Pfam" id="PF00849"/>
    </source>
</evidence>
<keyword evidence="4" id="KW-1185">Reference proteome</keyword>
<proteinExistence type="predicted"/>
<dbReference type="VEuPathDB" id="AmoebaDB:FDP41_001548"/>
<dbReference type="VEuPathDB" id="AmoebaDB:NF0075550"/>
<feature type="compositionally biased region" description="Basic residues" evidence="1">
    <location>
        <begin position="144"/>
        <end position="155"/>
    </location>
</feature>
<feature type="region of interest" description="Disordered" evidence="1">
    <location>
        <begin position="375"/>
        <end position="400"/>
    </location>
</feature>